<evidence type="ECO:0000313" key="2">
    <source>
        <dbReference type="Proteomes" id="UP001497522"/>
    </source>
</evidence>
<organism evidence="1 2">
    <name type="scientific">Sphagnum jensenii</name>
    <dbReference type="NCBI Taxonomy" id="128206"/>
    <lineage>
        <taxon>Eukaryota</taxon>
        <taxon>Viridiplantae</taxon>
        <taxon>Streptophyta</taxon>
        <taxon>Embryophyta</taxon>
        <taxon>Bryophyta</taxon>
        <taxon>Sphagnophytina</taxon>
        <taxon>Sphagnopsida</taxon>
        <taxon>Sphagnales</taxon>
        <taxon>Sphagnaceae</taxon>
        <taxon>Sphagnum</taxon>
    </lineage>
</organism>
<keyword evidence="2" id="KW-1185">Reference proteome</keyword>
<accession>A0ABP1B5Q1</accession>
<dbReference type="EMBL" id="OZ023703">
    <property type="protein sequence ID" value="CAK9870386.1"/>
    <property type="molecule type" value="Genomic_DNA"/>
</dbReference>
<proteinExistence type="predicted"/>
<name>A0ABP1B5Q1_9BRYO</name>
<reference evidence="1 2" key="1">
    <citation type="submission" date="2024-03" db="EMBL/GenBank/DDBJ databases">
        <authorList>
            <consortium name="ELIXIR-Norway"/>
            <consortium name="Elixir Norway"/>
        </authorList>
    </citation>
    <scope>NUCLEOTIDE SEQUENCE [LARGE SCALE GENOMIC DNA]</scope>
</reference>
<sequence length="107" mass="11724">MLLKEPAFECKLHLQVLHSLTGMQCKSRGLDTGVHCHRQQLITAFQGEDDGGLCDAYAMRSPQPFLQLSLREGRTTALLLAQGDAHPFREVSCGAVVFARGVIREGS</sequence>
<protein>
    <submittedName>
        <fullName evidence="1">Uncharacterized protein</fullName>
    </submittedName>
</protein>
<gene>
    <name evidence="1" type="ORF">CSSPJE1EN2_LOCUS13054</name>
</gene>
<evidence type="ECO:0000313" key="1">
    <source>
        <dbReference type="EMBL" id="CAK9870386.1"/>
    </source>
</evidence>
<dbReference type="Proteomes" id="UP001497522">
    <property type="component" value="Chromosome 2"/>
</dbReference>